<keyword evidence="4" id="KW-0808">Transferase</keyword>
<proteinExistence type="inferred from homology"/>
<dbReference type="PROSITE" id="PS00093">
    <property type="entry name" value="N4_MTASE"/>
    <property type="match status" value="1"/>
</dbReference>
<dbReference type="RefSeq" id="WP_324670214.1">
    <property type="nucleotide sequence ID" value="NZ_CP141614.1"/>
</dbReference>
<dbReference type="Proteomes" id="UP001333102">
    <property type="component" value="Chromosome"/>
</dbReference>
<evidence type="ECO:0000256" key="5">
    <source>
        <dbReference type="ARBA" id="ARBA00022691"/>
    </source>
</evidence>
<keyword evidence="5" id="KW-0949">S-adenosyl-L-methionine</keyword>
<evidence type="ECO:0000256" key="7">
    <source>
        <dbReference type="ARBA" id="ARBA00049120"/>
    </source>
</evidence>
<keyword evidence="3" id="KW-0489">Methyltransferase</keyword>
<evidence type="ECO:0000256" key="2">
    <source>
        <dbReference type="ARBA" id="ARBA00012185"/>
    </source>
</evidence>
<evidence type="ECO:0000256" key="3">
    <source>
        <dbReference type="ARBA" id="ARBA00022603"/>
    </source>
</evidence>
<dbReference type="InterPro" id="IPR017985">
    <property type="entry name" value="MeTrfase_CN4_CS"/>
</dbReference>
<dbReference type="InterPro" id="IPR029063">
    <property type="entry name" value="SAM-dependent_MTases_sf"/>
</dbReference>
<comment type="catalytic activity">
    <reaction evidence="7">
        <text>a 2'-deoxycytidine in DNA + S-adenosyl-L-methionine = an N(4)-methyl-2'-deoxycytidine in DNA + S-adenosyl-L-homocysteine + H(+)</text>
        <dbReference type="Rhea" id="RHEA:16857"/>
        <dbReference type="Rhea" id="RHEA-COMP:11369"/>
        <dbReference type="Rhea" id="RHEA-COMP:13674"/>
        <dbReference type="ChEBI" id="CHEBI:15378"/>
        <dbReference type="ChEBI" id="CHEBI:57856"/>
        <dbReference type="ChEBI" id="CHEBI:59789"/>
        <dbReference type="ChEBI" id="CHEBI:85452"/>
        <dbReference type="ChEBI" id="CHEBI:137933"/>
        <dbReference type="EC" id="2.1.1.113"/>
    </reaction>
</comment>
<evidence type="ECO:0000256" key="6">
    <source>
        <dbReference type="ARBA" id="ARBA00022747"/>
    </source>
</evidence>
<dbReference type="EC" id="2.1.1.113" evidence="2"/>
<evidence type="ECO:0000256" key="1">
    <source>
        <dbReference type="ARBA" id="ARBA00010203"/>
    </source>
</evidence>
<evidence type="ECO:0000313" key="9">
    <source>
        <dbReference type="Proteomes" id="UP001333102"/>
    </source>
</evidence>
<sequence>MGSGIQTPLFTGSPRDRDARWQAGSSTFVHNMTLPVHRWFRFPAGFSAQWAQAVVEEQRRAGGGRAITLLDPFAGVGTAILAAEAAGVRAYGLEAQPLLARIARAKLLWDTDVGAFLGFARRVLEAARDGQHGAASYPPLVLKCYPPDVLQQLHGLRLAWEAHRDGSPESELTWLALVSILRQASPANTAPWQYVLPSKRKRRAAPPYDAFAAQVERMAQDMAQRQAAGVARAGSIFAADARQAAPIEDGSIDLVVTSPPYANNFDYADATRLELSFLGAVEGWGDLHEVARRPLVRSCSQHVSVEGTDLEAVLRELSDAPFYRDLERVVAALAQERERHRGHKRYDVMIPAYFADMRQVWRALRRVCRPGARVCFVVGDSAPYGVHIPVERWLGELAVQAGFGGYRFEKIRDRNVKWKNRKHRVPLHEGHLWVEG</sequence>
<evidence type="ECO:0000313" key="8">
    <source>
        <dbReference type="EMBL" id="WRP15806.1"/>
    </source>
</evidence>
<gene>
    <name evidence="8" type="ORF">VLY81_06540</name>
</gene>
<dbReference type="EMBL" id="CP141614">
    <property type="protein sequence ID" value="WRP15806.1"/>
    <property type="molecule type" value="Genomic_DNA"/>
</dbReference>
<evidence type="ECO:0000256" key="4">
    <source>
        <dbReference type="ARBA" id="ARBA00022679"/>
    </source>
</evidence>
<dbReference type="SUPFAM" id="SSF53335">
    <property type="entry name" value="S-adenosyl-L-methionine-dependent methyltransferases"/>
    <property type="match status" value="2"/>
</dbReference>
<organism evidence="8 9">
    <name type="scientific">Geochorda subterranea</name>
    <dbReference type="NCBI Taxonomy" id="3109564"/>
    <lineage>
        <taxon>Bacteria</taxon>
        <taxon>Bacillati</taxon>
        <taxon>Bacillota</taxon>
        <taxon>Limnochordia</taxon>
        <taxon>Limnochordales</taxon>
        <taxon>Geochordaceae</taxon>
        <taxon>Geochorda</taxon>
    </lineage>
</organism>
<keyword evidence="9" id="KW-1185">Reference proteome</keyword>
<protein>
    <recommendedName>
        <fullName evidence="2">site-specific DNA-methyltransferase (cytosine-N(4)-specific)</fullName>
        <ecNumber evidence="2">2.1.1.113</ecNumber>
    </recommendedName>
</protein>
<accession>A0ABZ1BSN4</accession>
<comment type="similarity">
    <text evidence="1">Belongs to the N(4)/N(6)-methyltransferase family. N(4) subfamily.</text>
</comment>
<dbReference type="Gene3D" id="3.40.50.150">
    <property type="entry name" value="Vaccinia Virus protein VP39"/>
    <property type="match status" value="2"/>
</dbReference>
<keyword evidence="6" id="KW-0680">Restriction system</keyword>
<name>A0ABZ1BSN4_9FIRM</name>
<reference evidence="9" key="1">
    <citation type="submission" date="2023-12" db="EMBL/GenBank/DDBJ databases">
        <title>Novel isolates from deep terrestrial aquifers shed light on the physiology and ecology of the class Limnochordia.</title>
        <authorList>
            <person name="Karnachuk O.V."/>
            <person name="Lukina A.P."/>
            <person name="Avakyan M.R."/>
            <person name="Kadnikov V."/>
            <person name="Begmatov S."/>
            <person name="Beletsky A.V."/>
            <person name="Mardanov A.V."/>
            <person name="Ravin N.V."/>
        </authorList>
    </citation>
    <scope>NUCLEOTIDE SEQUENCE [LARGE SCALE GENOMIC DNA]</scope>
    <source>
        <strain evidence="9">LN</strain>
    </source>
</reference>